<organism evidence="3 4">
    <name type="scientific">Klebsormidium nitens</name>
    <name type="common">Green alga</name>
    <name type="synonym">Ulothrix nitens</name>
    <dbReference type="NCBI Taxonomy" id="105231"/>
    <lineage>
        <taxon>Eukaryota</taxon>
        <taxon>Viridiplantae</taxon>
        <taxon>Streptophyta</taxon>
        <taxon>Klebsormidiophyceae</taxon>
        <taxon>Klebsormidiales</taxon>
        <taxon>Klebsormidiaceae</taxon>
        <taxon>Klebsormidium</taxon>
    </lineage>
</organism>
<name>A0A1Y1IBQ7_KLENI</name>
<evidence type="ECO:0000313" key="4">
    <source>
        <dbReference type="Proteomes" id="UP000054558"/>
    </source>
</evidence>
<dbReference type="GO" id="GO:0004519">
    <property type="term" value="F:endonuclease activity"/>
    <property type="evidence" value="ECO:0007669"/>
    <property type="project" value="UniProtKB-KW"/>
</dbReference>
<keyword evidence="1" id="KW-0106">Calcium</keyword>
<dbReference type="CDD" id="cd00051">
    <property type="entry name" value="EFh"/>
    <property type="match status" value="1"/>
</dbReference>
<keyword evidence="3" id="KW-0378">Hydrolase</keyword>
<dbReference type="Gene3D" id="3.60.10.10">
    <property type="entry name" value="Endonuclease/exonuclease/phosphatase"/>
    <property type="match status" value="1"/>
</dbReference>
<evidence type="ECO:0000256" key="1">
    <source>
        <dbReference type="ARBA" id="ARBA00022837"/>
    </source>
</evidence>
<gene>
    <name evidence="3" type="ORF">KFL_002730040</name>
</gene>
<dbReference type="OrthoDB" id="10253982at2759"/>
<keyword evidence="4" id="KW-1185">Reference proteome</keyword>
<sequence length="646" mass="72236">MTQTTVVRASALGHLAGFSGTESQRCSTPYGSTLNTIDFSKSTRLKSNSKQHRIDSKNRCDANFKPLSGGSQRAQSSQRYQTTWNGKHREIGPDFGPPDGLILYSSRRVVKSPAFGANVVNSLNETARKSNNARGPAPTRFSNGTRSFGGCSPVDEDEFTLSLTSFNILAPIYYRKWEGKRESEEREAWWERNKKIVDMLEEKHSSIICLQEFWLGNPELCALYTSHLHKMGYETFQLARTNNRGDGLLTAIDSSKLRVLDQQDIEFRDCGDRVAQLLRVQCKHLTRGGDHPSEATGDCIVGTEPSCPMEFLLVNTHLLFPHNSNSTLIRLRQVCKILEHLERYKAEQKLPPMPIVLCGDWNGSKRGQVYKFMRSQGFSSSFDTARNFEDETLQQWISHRNHRGNLCGVDFIWLLNPSGQMAPLTADWKAAVFGMIKAKLTKAGLRERDAFHFFQAGSEAREQDVVTLEDFILAMDQLGLTGEDSVGLTKEEVGELLASADADGNGVLDYDEFKSILKTRSMAETYELIKRATGIVEDPATDPPPSPTADVPVHAALFGELPSPRRPAIPLQYMYTSAAETLKPCGQSAPGGEQRLPHLDLVVRDAFLEPEEMEHGTWPDDWNLSDHAPVTSIFAPVLRRPLEQVR</sequence>
<dbReference type="AlphaFoldDB" id="A0A1Y1IBQ7"/>
<feature type="domain" description="EF-hand" evidence="2">
    <location>
        <begin position="488"/>
        <end position="523"/>
    </location>
</feature>
<dbReference type="InterPro" id="IPR018247">
    <property type="entry name" value="EF_Hand_1_Ca_BS"/>
</dbReference>
<evidence type="ECO:0000259" key="2">
    <source>
        <dbReference type="PROSITE" id="PS50222"/>
    </source>
</evidence>
<dbReference type="PROSITE" id="PS00018">
    <property type="entry name" value="EF_HAND_1"/>
    <property type="match status" value="1"/>
</dbReference>
<dbReference type="Gene3D" id="1.10.238.10">
    <property type="entry name" value="EF-hand"/>
    <property type="match status" value="1"/>
</dbReference>
<dbReference type="SUPFAM" id="SSF56219">
    <property type="entry name" value="DNase I-like"/>
    <property type="match status" value="1"/>
</dbReference>
<proteinExistence type="predicted"/>
<keyword evidence="3" id="KW-0255">Endonuclease</keyword>
<dbReference type="EMBL" id="DF237222">
    <property type="protein sequence ID" value="GAQ86146.1"/>
    <property type="molecule type" value="Genomic_DNA"/>
</dbReference>
<dbReference type="InterPro" id="IPR002048">
    <property type="entry name" value="EF_hand_dom"/>
</dbReference>
<dbReference type="OMA" id="HQQPCIT"/>
<dbReference type="InterPro" id="IPR011992">
    <property type="entry name" value="EF-hand-dom_pair"/>
</dbReference>
<reference evidence="3 4" key="1">
    <citation type="journal article" date="2014" name="Nat. Commun.">
        <title>Klebsormidium flaccidum genome reveals primary factors for plant terrestrial adaptation.</title>
        <authorList>
            <person name="Hori K."/>
            <person name="Maruyama F."/>
            <person name="Fujisawa T."/>
            <person name="Togashi T."/>
            <person name="Yamamoto N."/>
            <person name="Seo M."/>
            <person name="Sato S."/>
            <person name="Yamada T."/>
            <person name="Mori H."/>
            <person name="Tajima N."/>
            <person name="Moriyama T."/>
            <person name="Ikeuchi M."/>
            <person name="Watanabe M."/>
            <person name="Wada H."/>
            <person name="Kobayashi K."/>
            <person name="Saito M."/>
            <person name="Masuda T."/>
            <person name="Sasaki-Sekimoto Y."/>
            <person name="Mashiguchi K."/>
            <person name="Awai K."/>
            <person name="Shimojima M."/>
            <person name="Masuda S."/>
            <person name="Iwai M."/>
            <person name="Nobusawa T."/>
            <person name="Narise T."/>
            <person name="Kondo S."/>
            <person name="Saito H."/>
            <person name="Sato R."/>
            <person name="Murakawa M."/>
            <person name="Ihara Y."/>
            <person name="Oshima-Yamada Y."/>
            <person name="Ohtaka K."/>
            <person name="Satoh M."/>
            <person name="Sonobe K."/>
            <person name="Ishii M."/>
            <person name="Ohtani R."/>
            <person name="Kanamori-Sato M."/>
            <person name="Honoki R."/>
            <person name="Miyazaki D."/>
            <person name="Mochizuki H."/>
            <person name="Umetsu J."/>
            <person name="Higashi K."/>
            <person name="Shibata D."/>
            <person name="Kamiya Y."/>
            <person name="Sato N."/>
            <person name="Nakamura Y."/>
            <person name="Tabata S."/>
            <person name="Ida S."/>
            <person name="Kurokawa K."/>
            <person name="Ohta H."/>
        </authorList>
    </citation>
    <scope>NUCLEOTIDE SEQUENCE [LARGE SCALE GENOMIC DNA]</scope>
    <source>
        <strain evidence="3 4">NIES-2285</strain>
    </source>
</reference>
<dbReference type="PROSITE" id="PS50222">
    <property type="entry name" value="EF_HAND_2"/>
    <property type="match status" value="1"/>
</dbReference>
<dbReference type="Pfam" id="PF03372">
    <property type="entry name" value="Exo_endo_phos"/>
    <property type="match status" value="1"/>
</dbReference>
<dbReference type="Proteomes" id="UP000054558">
    <property type="component" value="Unassembled WGS sequence"/>
</dbReference>
<dbReference type="SUPFAM" id="SSF47473">
    <property type="entry name" value="EF-hand"/>
    <property type="match status" value="1"/>
</dbReference>
<dbReference type="SMART" id="SM00054">
    <property type="entry name" value="EFh"/>
    <property type="match status" value="1"/>
</dbReference>
<dbReference type="InterPro" id="IPR005135">
    <property type="entry name" value="Endo/exonuclease/phosphatase"/>
</dbReference>
<dbReference type="PANTHER" id="PTHR12121:SF31">
    <property type="entry name" value="FAMILY PROTEIN, PUTATIVE, EXPRESSED-RELATED"/>
    <property type="match status" value="1"/>
</dbReference>
<dbReference type="GO" id="GO:0005509">
    <property type="term" value="F:calcium ion binding"/>
    <property type="evidence" value="ECO:0007669"/>
    <property type="project" value="InterPro"/>
</dbReference>
<dbReference type="PANTHER" id="PTHR12121">
    <property type="entry name" value="CARBON CATABOLITE REPRESSOR PROTEIN 4"/>
    <property type="match status" value="1"/>
</dbReference>
<dbReference type="InterPro" id="IPR036691">
    <property type="entry name" value="Endo/exonu/phosph_ase_sf"/>
</dbReference>
<evidence type="ECO:0000313" key="3">
    <source>
        <dbReference type="EMBL" id="GAQ86146.1"/>
    </source>
</evidence>
<keyword evidence="3" id="KW-0540">Nuclease</keyword>
<dbReference type="InterPro" id="IPR050410">
    <property type="entry name" value="CCR4/nocturin_mRNA_transcr"/>
</dbReference>
<accession>A0A1Y1IBQ7</accession>
<dbReference type="GO" id="GO:0003730">
    <property type="term" value="F:mRNA 3'-UTR binding"/>
    <property type="evidence" value="ECO:0000318"/>
    <property type="project" value="GO_Central"/>
</dbReference>
<protein>
    <submittedName>
        <fullName evidence="3">Calcium-binding endonuclease</fullName>
    </submittedName>
</protein>